<proteinExistence type="predicted"/>
<organism evidence="1 2">
    <name type="scientific">Colletotrichum higginsianum (strain IMI 349063)</name>
    <name type="common">Crucifer anthracnose fungus</name>
    <dbReference type="NCBI Taxonomy" id="759273"/>
    <lineage>
        <taxon>Eukaryota</taxon>
        <taxon>Fungi</taxon>
        <taxon>Dikarya</taxon>
        <taxon>Ascomycota</taxon>
        <taxon>Pezizomycotina</taxon>
        <taxon>Sordariomycetes</taxon>
        <taxon>Hypocreomycetidae</taxon>
        <taxon>Glomerellales</taxon>
        <taxon>Glomerellaceae</taxon>
        <taxon>Colletotrichum</taxon>
        <taxon>Colletotrichum destructivum species complex</taxon>
    </lineage>
</organism>
<dbReference type="GeneID" id="28870613"/>
<dbReference type="RefSeq" id="XP_018153347.1">
    <property type="nucleotide sequence ID" value="XM_018306506.1"/>
</dbReference>
<evidence type="ECO:0000313" key="2">
    <source>
        <dbReference type="Proteomes" id="UP000092177"/>
    </source>
</evidence>
<dbReference type="VEuPathDB" id="FungiDB:CH63R_11532"/>
<gene>
    <name evidence="1" type="ORF">CH63R_11532</name>
</gene>
<protein>
    <submittedName>
        <fullName evidence="1">Uncharacterized protein</fullName>
    </submittedName>
</protein>
<dbReference type="KEGG" id="chig:CH63R_11532"/>
<dbReference type="Proteomes" id="UP000092177">
    <property type="component" value="Chromosome 8"/>
</dbReference>
<dbReference type="AlphaFoldDB" id="A0A1B7XYK5"/>
<accession>A0A1B7XYK5</accession>
<name>A0A1B7XYK5_COLHI</name>
<comment type="caution">
    <text evidence="1">The sequence shown here is derived from an EMBL/GenBank/DDBJ whole genome shotgun (WGS) entry which is preliminary data.</text>
</comment>
<keyword evidence="2" id="KW-1185">Reference proteome</keyword>
<dbReference type="EMBL" id="LTAN01000008">
    <property type="protein sequence ID" value="OBR04829.1"/>
    <property type="molecule type" value="Genomic_DNA"/>
</dbReference>
<sequence>MVIPLIRLPLETRNTLYSTGNAGKPGTSGKLAWIMWRRISRGSGLSFERLTPQSSDSGLDSLNKPKIIVLQNRKERRHALAQTRNDRSGFPVCIPPRRTRSPSGSIWIFSLGETADLG</sequence>
<reference evidence="2" key="1">
    <citation type="journal article" date="2017" name="BMC Genomics">
        <title>Gapless genome assembly of Colletotrichum higginsianum reveals chromosome structure and association of transposable elements with secondary metabolite gene clusters.</title>
        <authorList>
            <person name="Dallery J.-F."/>
            <person name="Lapalu N."/>
            <person name="Zampounis A."/>
            <person name="Pigne S."/>
            <person name="Luyten I."/>
            <person name="Amselem J."/>
            <person name="Wittenberg A.H.J."/>
            <person name="Zhou S."/>
            <person name="de Queiroz M.V."/>
            <person name="Robin G.P."/>
            <person name="Auger A."/>
            <person name="Hainaut M."/>
            <person name="Henrissat B."/>
            <person name="Kim K.-T."/>
            <person name="Lee Y.-H."/>
            <person name="Lespinet O."/>
            <person name="Schwartz D.C."/>
            <person name="Thon M.R."/>
            <person name="O'Connell R.J."/>
        </authorList>
    </citation>
    <scope>NUCLEOTIDE SEQUENCE [LARGE SCALE GENOMIC DNA]</scope>
    <source>
        <strain evidence="2">IMI 349063</strain>
    </source>
</reference>
<evidence type="ECO:0000313" key="1">
    <source>
        <dbReference type="EMBL" id="OBR04829.1"/>
    </source>
</evidence>